<sequence length="565" mass="60941">MSEPMKSVSAMNKLYIGNLPIEADEAAVRQLFAEQNLTVADISVKRGGYAFVDFPDQSAADRAIDKLHGYSYCGLPLIVEPSVANKKIVNVPNLQSASTTQLKEGNNDSLPGGWRAINGLNGCELEGSRMKVEAAEQNSRGGRRGRPGGGRGGGGATGGGSRPTDFPLRLLVQSDMVGAIIGRQGSTIRLITQQSRARVDVHRKDNVGSLEKAITIYGNPENCTNACKRILEVMQQEANNTNKGEICLKILAHNNLIGRIIGKGGNTIKRIMQETDTKITVSSINDINSFNLERIITVKGTIENMAKAESQISAKLRQSYESDLQMLAPQSIMFPGLHPMAMMSTGRGFCGAPPPFPPPIYAPLPGQGGAQQGAGDSQETTYLYIPNNAVGAIIGTKGLHIRNIIRFSNASVKIAPLEQDKQGENQSNPQQERKVTIVGSPEAQWKAQYLIFEKMREEGFMSGSDDVRLTVEIVVASSQVGRIIGKGGQNVRELQRVTGSLIKLPEQPQQPQAGGQAQDHDTTVHIVGPFYSVQSAQRRIRAMVAQASAPGRRRAAQPPPPPVQQ</sequence>
<evidence type="ECO:0000313" key="1">
    <source>
        <dbReference type="EMBL" id="KAJ8737669.1"/>
    </source>
</evidence>
<dbReference type="EMBL" id="CM056777">
    <property type="protein sequence ID" value="KAJ8737669.1"/>
    <property type="molecule type" value="Genomic_DNA"/>
</dbReference>
<organism evidence="1 2">
    <name type="scientific">Mythimna loreyi</name>
    <dbReference type="NCBI Taxonomy" id="667449"/>
    <lineage>
        <taxon>Eukaryota</taxon>
        <taxon>Metazoa</taxon>
        <taxon>Ecdysozoa</taxon>
        <taxon>Arthropoda</taxon>
        <taxon>Hexapoda</taxon>
        <taxon>Insecta</taxon>
        <taxon>Pterygota</taxon>
        <taxon>Neoptera</taxon>
        <taxon>Endopterygota</taxon>
        <taxon>Lepidoptera</taxon>
        <taxon>Glossata</taxon>
        <taxon>Ditrysia</taxon>
        <taxon>Noctuoidea</taxon>
        <taxon>Noctuidae</taxon>
        <taxon>Noctuinae</taxon>
        <taxon>Hadenini</taxon>
        <taxon>Mythimna</taxon>
    </lineage>
</organism>
<proteinExistence type="predicted"/>
<accession>A0ACC2RAR9</accession>
<protein>
    <submittedName>
        <fullName evidence="1">Uncharacterized protein</fullName>
    </submittedName>
</protein>
<name>A0ACC2RAR9_9NEOP</name>
<dbReference type="Proteomes" id="UP001231649">
    <property type="component" value="Chromosome 1"/>
</dbReference>
<keyword evidence="2" id="KW-1185">Reference proteome</keyword>
<gene>
    <name evidence="1" type="ORF">PYW08_000264</name>
</gene>
<reference evidence="1" key="1">
    <citation type="submission" date="2023-03" db="EMBL/GenBank/DDBJ databases">
        <title>Chromosome-level genomes of two armyworms, Mythimna separata and Mythimna loreyi, provide insights into the biosynthesis and reception of sex pheromones.</title>
        <authorList>
            <person name="Zhao H."/>
        </authorList>
    </citation>
    <scope>NUCLEOTIDE SEQUENCE</scope>
    <source>
        <strain evidence="1">BeijingLab</strain>
    </source>
</reference>
<evidence type="ECO:0000313" key="2">
    <source>
        <dbReference type="Proteomes" id="UP001231649"/>
    </source>
</evidence>
<comment type="caution">
    <text evidence="1">The sequence shown here is derived from an EMBL/GenBank/DDBJ whole genome shotgun (WGS) entry which is preliminary data.</text>
</comment>